<accession>A0A9X1KZC2</accession>
<feature type="region of interest" description="Disordered" evidence="1">
    <location>
        <begin position="33"/>
        <end position="66"/>
    </location>
</feature>
<organism evidence="2 3">
    <name type="scientific">Fulvivirga sedimenti</name>
    <dbReference type="NCBI Taxonomy" id="2879465"/>
    <lineage>
        <taxon>Bacteria</taxon>
        <taxon>Pseudomonadati</taxon>
        <taxon>Bacteroidota</taxon>
        <taxon>Cytophagia</taxon>
        <taxon>Cytophagales</taxon>
        <taxon>Fulvivirgaceae</taxon>
        <taxon>Fulvivirga</taxon>
    </lineage>
</organism>
<dbReference type="RefSeq" id="WP_225699614.1">
    <property type="nucleotide sequence ID" value="NZ_JAIXNE010000007.1"/>
</dbReference>
<dbReference type="Proteomes" id="UP001139409">
    <property type="component" value="Unassembled WGS sequence"/>
</dbReference>
<reference evidence="2" key="1">
    <citation type="submission" date="2021-09" db="EMBL/GenBank/DDBJ databases">
        <title>Fulvivirga sp. isolated from coastal sediment.</title>
        <authorList>
            <person name="Yu H."/>
        </authorList>
    </citation>
    <scope>NUCLEOTIDE SEQUENCE</scope>
    <source>
        <strain evidence="2">1062</strain>
    </source>
</reference>
<keyword evidence="3" id="KW-1185">Reference proteome</keyword>
<name>A0A9X1KZC2_9BACT</name>
<evidence type="ECO:0000313" key="3">
    <source>
        <dbReference type="Proteomes" id="UP001139409"/>
    </source>
</evidence>
<feature type="compositionally biased region" description="Basic and acidic residues" evidence="1">
    <location>
        <begin position="57"/>
        <end position="66"/>
    </location>
</feature>
<dbReference type="EMBL" id="JAIXNE010000007">
    <property type="protein sequence ID" value="MCA6078753.1"/>
    <property type="molecule type" value="Genomic_DNA"/>
</dbReference>
<evidence type="ECO:0000256" key="1">
    <source>
        <dbReference type="SAM" id="MobiDB-lite"/>
    </source>
</evidence>
<evidence type="ECO:0000313" key="2">
    <source>
        <dbReference type="EMBL" id="MCA6078753.1"/>
    </source>
</evidence>
<sequence>MSRQKRIFIILAILFFAAMAYVAYDISSRTTFPGSKPQLKERIEKQYNSDESIDSAGVKRDTVTRR</sequence>
<feature type="compositionally biased region" description="Basic and acidic residues" evidence="1">
    <location>
        <begin position="38"/>
        <end position="48"/>
    </location>
</feature>
<protein>
    <submittedName>
        <fullName evidence="2">Uncharacterized protein</fullName>
    </submittedName>
</protein>
<proteinExistence type="predicted"/>
<gene>
    <name evidence="2" type="ORF">LDX50_28015</name>
</gene>
<comment type="caution">
    <text evidence="2">The sequence shown here is derived from an EMBL/GenBank/DDBJ whole genome shotgun (WGS) entry which is preliminary data.</text>
</comment>
<dbReference type="AlphaFoldDB" id="A0A9X1KZC2"/>